<dbReference type="EMBL" id="WTPW01001444">
    <property type="protein sequence ID" value="KAF0435301.1"/>
    <property type="molecule type" value="Genomic_DNA"/>
</dbReference>
<protein>
    <submittedName>
        <fullName evidence="3">Microtubule interacting and transport domain-containing protein</fullName>
    </submittedName>
</protein>
<feature type="region of interest" description="Disordered" evidence="1">
    <location>
        <begin position="158"/>
        <end position="177"/>
    </location>
</feature>
<sequence>MATNTTSHHLSPPPSTLNYVNNEKADDSIVPISIQRNPPSPRTQSKSILTVALQKAQKAVHFDEANDVAAALEAYKETVELLSQVIGNAANEADRRRLQLIHDTYADRIRLLSTIVLEAEDDNASNVDNEPDISEYILNNVTSQYSNNSSPIEVTSNRTIESNGQKSINSDDTIDQNSSIKYNENSQSANVKIDTSIRANGGIKNGIDYHVNSKDNFKNGDHIARPKRLSVLSHKSTISTSTTKSWTSSKSIYEVTANGTKSIADASDVAESVTSSDDVDFSSDDFDSSANCSDAQNFEISDTKYDTYLSDINHDSSIKSSSSSSISPQSVLSQESIQKDPSSPPLTVKDSPVSLLETEKNVSTNNARIFTPPPPPKVAPPTSSSTSPNIRSDGVPVFHTPRPPPSSPPQNTSMLEKRATSPKVSTTSSVPLTRSQSDGEDDKVSVKSISTESVTPSSPSTTQSSMEKLFSKALPNNRRPTPLPLAQQNNNFNSRVIPGHISSNSSSLPDSPNLSRPARTPRRTTSNPGSAPKKSSASRFFNNTHSSPSPLTPGTPWTNSLSFISQPLGSPGLSSSTPTFRSDSPTVYSTRTVDSGYASCLVNPYPSPLIYDEETGNPVMTNSGMSELPPNDVHLKPFWLMRLLERTMTTGGYLTPKLYIPRNLWLQGHAKLASIDAKISSCDVVLNCLLKLSKTSVDDMDVLMKVLEGIEPIIEGLQNSLARKLSYVESTNGKGRQSTSSLMNWGSKLSRGLDKMGINNATVRSEEANEYVDVLLKVFQNVDVVEKYIRHFGSMKAPHHANHSRIVTRLFKFADYFGNVLCRFVVKDLGILADKYVKKGSHWITE</sequence>
<accession>A0A8H4A6N2</accession>
<feature type="compositionally biased region" description="Low complexity" evidence="1">
    <location>
        <begin position="448"/>
        <end position="465"/>
    </location>
</feature>
<comment type="caution">
    <text evidence="3">The sequence shown here is derived from an EMBL/GenBank/DDBJ whole genome shotgun (WGS) entry which is preliminary data.</text>
</comment>
<gene>
    <name evidence="3" type="ORF">F8M41_004808</name>
</gene>
<name>A0A8H4A6N2_GIGMA</name>
<feature type="compositionally biased region" description="Polar residues" evidence="1">
    <location>
        <begin position="526"/>
        <end position="549"/>
    </location>
</feature>
<dbReference type="OrthoDB" id="2245455at2759"/>
<evidence type="ECO:0000313" key="3">
    <source>
        <dbReference type="EMBL" id="KAF0435301.1"/>
    </source>
</evidence>
<feature type="region of interest" description="Disordered" evidence="1">
    <location>
        <begin position="568"/>
        <end position="587"/>
    </location>
</feature>
<feature type="domain" description="MIT" evidence="2">
    <location>
        <begin position="51"/>
        <end position="112"/>
    </location>
</feature>
<dbReference type="AlphaFoldDB" id="A0A8H4A6N2"/>
<dbReference type="SUPFAM" id="SSF116846">
    <property type="entry name" value="MIT domain"/>
    <property type="match status" value="1"/>
</dbReference>
<feature type="compositionally biased region" description="Low complexity" evidence="1">
    <location>
        <begin position="502"/>
        <end position="518"/>
    </location>
</feature>
<keyword evidence="4" id="KW-1185">Reference proteome</keyword>
<feature type="region of interest" description="Disordered" evidence="1">
    <location>
        <begin position="316"/>
        <end position="558"/>
    </location>
</feature>
<dbReference type="Proteomes" id="UP000439903">
    <property type="component" value="Unassembled WGS sequence"/>
</dbReference>
<dbReference type="PANTHER" id="PTHR37327:SF1">
    <property type="entry name" value="MICROTUBULE INTERACTING AND TRANSPORT DOMAIN-CONTAINING PROTEIN"/>
    <property type="match status" value="1"/>
</dbReference>
<evidence type="ECO:0000256" key="1">
    <source>
        <dbReference type="SAM" id="MobiDB-lite"/>
    </source>
</evidence>
<reference evidence="3 4" key="1">
    <citation type="journal article" date="2019" name="Environ. Microbiol.">
        <title>At the nexus of three kingdoms: the genome of the mycorrhizal fungus Gigaspora margarita provides insights into plant, endobacterial and fungal interactions.</title>
        <authorList>
            <person name="Venice F."/>
            <person name="Ghignone S."/>
            <person name="Salvioli di Fossalunga A."/>
            <person name="Amselem J."/>
            <person name="Novero M."/>
            <person name="Xianan X."/>
            <person name="Sedzielewska Toro K."/>
            <person name="Morin E."/>
            <person name="Lipzen A."/>
            <person name="Grigoriev I.V."/>
            <person name="Henrissat B."/>
            <person name="Martin F.M."/>
            <person name="Bonfante P."/>
        </authorList>
    </citation>
    <scope>NUCLEOTIDE SEQUENCE [LARGE SCALE GENOMIC DNA]</scope>
    <source>
        <strain evidence="3 4">BEG34</strain>
    </source>
</reference>
<evidence type="ECO:0000259" key="2">
    <source>
        <dbReference type="Pfam" id="PF04212"/>
    </source>
</evidence>
<feature type="region of interest" description="Disordered" evidence="1">
    <location>
        <begin position="1"/>
        <end position="21"/>
    </location>
</feature>
<organism evidence="3 4">
    <name type="scientific">Gigaspora margarita</name>
    <dbReference type="NCBI Taxonomy" id="4874"/>
    <lineage>
        <taxon>Eukaryota</taxon>
        <taxon>Fungi</taxon>
        <taxon>Fungi incertae sedis</taxon>
        <taxon>Mucoromycota</taxon>
        <taxon>Glomeromycotina</taxon>
        <taxon>Glomeromycetes</taxon>
        <taxon>Diversisporales</taxon>
        <taxon>Gigasporaceae</taxon>
        <taxon>Gigaspora</taxon>
    </lineage>
</organism>
<proteinExistence type="predicted"/>
<dbReference type="Gene3D" id="1.20.58.80">
    <property type="entry name" value="Phosphotransferase system, lactose/cellobiose-type IIA subunit"/>
    <property type="match status" value="1"/>
</dbReference>
<dbReference type="PANTHER" id="PTHR37327">
    <property type="entry name" value="CHROMOSOME 1, WHOLE GENOME SHOTGUN SEQUENCE"/>
    <property type="match status" value="1"/>
</dbReference>
<dbReference type="InterPro" id="IPR007330">
    <property type="entry name" value="MIT_dom"/>
</dbReference>
<feature type="compositionally biased region" description="Low complexity" evidence="1">
    <location>
        <begin position="318"/>
        <end position="336"/>
    </location>
</feature>
<dbReference type="InterPro" id="IPR036181">
    <property type="entry name" value="MIT_dom_sf"/>
</dbReference>
<feature type="compositionally biased region" description="Low complexity" evidence="1">
    <location>
        <begin position="421"/>
        <end position="433"/>
    </location>
</feature>
<feature type="compositionally biased region" description="Low complexity" evidence="1">
    <location>
        <begin position="568"/>
        <end position="579"/>
    </location>
</feature>
<dbReference type="Pfam" id="PF04212">
    <property type="entry name" value="MIT"/>
    <property type="match status" value="1"/>
</dbReference>
<evidence type="ECO:0000313" key="4">
    <source>
        <dbReference type="Proteomes" id="UP000439903"/>
    </source>
</evidence>